<feature type="transmembrane region" description="Helical" evidence="1">
    <location>
        <begin position="77"/>
        <end position="97"/>
    </location>
</feature>
<proteinExistence type="predicted"/>
<protein>
    <submittedName>
        <fullName evidence="2">Uncharacterized protein</fullName>
    </submittedName>
</protein>
<dbReference type="EMBL" id="LCNU01000020">
    <property type="protein sequence ID" value="KKU63619.1"/>
    <property type="molecule type" value="Genomic_DNA"/>
</dbReference>
<reference evidence="2 3" key="1">
    <citation type="journal article" date="2015" name="Nature">
        <title>rRNA introns, odd ribosomes, and small enigmatic genomes across a large radiation of phyla.</title>
        <authorList>
            <person name="Brown C.T."/>
            <person name="Hug L.A."/>
            <person name="Thomas B.C."/>
            <person name="Sharon I."/>
            <person name="Castelle C.J."/>
            <person name="Singh A."/>
            <person name="Wilkins M.J."/>
            <person name="Williams K.H."/>
            <person name="Banfield J.F."/>
        </authorList>
    </citation>
    <scope>NUCLEOTIDE SEQUENCE [LARGE SCALE GENOMIC DNA]</scope>
</reference>
<evidence type="ECO:0000313" key="3">
    <source>
        <dbReference type="Proteomes" id="UP000034502"/>
    </source>
</evidence>
<gene>
    <name evidence="2" type="ORF">UX86_C0020G0010</name>
</gene>
<name>A0A0G1S2A7_9BACT</name>
<dbReference type="AlphaFoldDB" id="A0A0G1S2A7"/>
<evidence type="ECO:0000256" key="1">
    <source>
        <dbReference type="SAM" id="Phobius"/>
    </source>
</evidence>
<keyword evidence="1" id="KW-1133">Transmembrane helix</keyword>
<comment type="caution">
    <text evidence="2">The sequence shown here is derived from an EMBL/GenBank/DDBJ whole genome shotgun (WGS) entry which is preliminary data.</text>
</comment>
<organism evidence="2 3">
    <name type="scientific">Candidatus Amesbacteria bacterium GW2011_GWC1_47_15</name>
    <dbReference type="NCBI Taxonomy" id="1618364"/>
    <lineage>
        <taxon>Bacteria</taxon>
        <taxon>Candidatus Amesiibacteriota</taxon>
    </lineage>
</organism>
<sequence length="112" mass="13298">MVKAEVPTEWQRHFHARERVIDEWKEAGMAPRKVRKLFGEGVRERIKHLAVYFKDQDCPTISDIPENRFSYEDLEYIAGYQVYVLIGLPGILDRLYLSERNRIKKATRGYLL</sequence>
<keyword evidence="1" id="KW-0472">Membrane</keyword>
<dbReference type="Proteomes" id="UP000034502">
    <property type="component" value="Unassembled WGS sequence"/>
</dbReference>
<dbReference type="STRING" id="1618364.UX86_C0020G0010"/>
<accession>A0A0G1S2A7</accession>
<keyword evidence="1" id="KW-0812">Transmembrane</keyword>
<evidence type="ECO:0000313" key="2">
    <source>
        <dbReference type="EMBL" id="KKU63619.1"/>
    </source>
</evidence>